<dbReference type="SUPFAM" id="SSF52540">
    <property type="entry name" value="P-loop containing nucleoside triphosphate hydrolases"/>
    <property type="match status" value="1"/>
</dbReference>
<evidence type="ECO:0000256" key="1">
    <source>
        <dbReference type="ARBA" id="ARBA00022705"/>
    </source>
</evidence>
<keyword evidence="3" id="KW-1185">Reference proteome</keyword>
<dbReference type="GO" id="GO:0006281">
    <property type="term" value="P:DNA repair"/>
    <property type="evidence" value="ECO:0007669"/>
    <property type="project" value="TreeGrafter"/>
</dbReference>
<dbReference type="SUPFAM" id="SSF48019">
    <property type="entry name" value="post-AAA+ oligomerization domain-like"/>
    <property type="match status" value="1"/>
</dbReference>
<reference evidence="2" key="1">
    <citation type="journal article" date="2017" name="Elife">
        <title>The kinetoplastid-infecting Bodo saltans virus (BsV), a window into the most abundant giant viruses in the sea.</title>
        <authorList>
            <person name="Deeg C.M."/>
            <person name="Chow C.-E.T."/>
            <person name="Suttle C.A."/>
        </authorList>
    </citation>
    <scope>NUCLEOTIDE SEQUENCE</scope>
    <source>
        <strain evidence="2">NG1</strain>
    </source>
</reference>
<dbReference type="Pfam" id="PF13177">
    <property type="entry name" value="DNA_pol3_delta2"/>
    <property type="match status" value="1"/>
</dbReference>
<dbReference type="GO" id="GO:0003689">
    <property type="term" value="F:DNA clamp loader activity"/>
    <property type="evidence" value="ECO:0007669"/>
    <property type="project" value="TreeGrafter"/>
</dbReference>
<dbReference type="GO" id="GO:0003677">
    <property type="term" value="F:DNA binding"/>
    <property type="evidence" value="ECO:0007669"/>
    <property type="project" value="InterPro"/>
</dbReference>
<dbReference type="PANTHER" id="PTHR11669">
    <property type="entry name" value="REPLICATION FACTOR C / DNA POLYMERASE III GAMMA-TAU SUBUNIT"/>
    <property type="match status" value="1"/>
</dbReference>
<dbReference type="Pfam" id="PF22534">
    <property type="entry name" value="RFC_C"/>
    <property type="match status" value="1"/>
</dbReference>
<organism evidence="2">
    <name type="scientific">Bodo saltans virus</name>
    <dbReference type="NCBI Taxonomy" id="2024608"/>
    <lineage>
        <taxon>Viruses</taxon>
        <taxon>Varidnaviria</taxon>
        <taxon>Bamfordvirae</taxon>
        <taxon>Nucleocytoviricota</taxon>
        <taxon>Megaviricetes</taxon>
        <taxon>Imitervirales</taxon>
        <taxon>Mimiviridae</taxon>
        <taxon>Klosneuvirinae</taxon>
        <taxon>Theiavirus</taxon>
        <taxon>Theiavirus salishense</taxon>
    </lineage>
</organism>
<dbReference type="PANTHER" id="PTHR11669:SF1">
    <property type="entry name" value="REPLICATION FACTOR C SUBUNIT 3"/>
    <property type="match status" value="1"/>
</dbReference>
<evidence type="ECO:0000313" key="3">
    <source>
        <dbReference type="Proteomes" id="UP000240325"/>
    </source>
</evidence>
<protein>
    <submittedName>
        <fullName evidence="2">Replication factor C small subunit</fullName>
    </submittedName>
</protein>
<dbReference type="EMBL" id="MF782455">
    <property type="protein sequence ID" value="ATZ80490.1"/>
    <property type="molecule type" value="Genomic_DNA"/>
</dbReference>
<proteinExistence type="predicted"/>
<accession>A0A2H4UU85</accession>
<dbReference type="GO" id="GO:0006261">
    <property type="term" value="P:DNA-templated DNA replication"/>
    <property type="evidence" value="ECO:0007669"/>
    <property type="project" value="TreeGrafter"/>
</dbReference>
<dbReference type="Gene3D" id="3.40.50.300">
    <property type="entry name" value="P-loop containing nucleotide triphosphate hydrolases"/>
    <property type="match status" value="1"/>
</dbReference>
<gene>
    <name evidence="2" type="ORF">BMW23_0438</name>
</gene>
<dbReference type="InterPro" id="IPR008921">
    <property type="entry name" value="DNA_pol3_clamp-load_cplx_C"/>
</dbReference>
<dbReference type="InterPro" id="IPR027417">
    <property type="entry name" value="P-loop_NTPase"/>
</dbReference>
<dbReference type="Proteomes" id="UP000240325">
    <property type="component" value="Segment"/>
</dbReference>
<evidence type="ECO:0000313" key="2">
    <source>
        <dbReference type="EMBL" id="ATZ80490.1"/>
    </source>
</evidence>
<dbReference type="InterPro" id="IPR050238">
    <property type="entry name" value="DNA_Rep/Repair_Clamp_Loader"/>
</dbReference>
<sequence>MFLIDKYRPCDKKDSHFHSKIIDMLEIMSKDDAIPHTLFYGPEGSGKKTLITIFLEMLFGKDVYNVKEVSYDIVGSGGKKSVEMIKRSNYHIIIEPKGNNFDRYLIHDVVKEYAKSKSLNVIFKKNREFKLVLINNLDNLSFCAQAALRRTMERYNDKCRFIMLCRSLSKVIDPLQSRTVFVRVPSPTDNEIFSYMMKISALEQIKMNLEEYYKIIKSTNGNIKMALWNLQFKKYGYEFNTEYVNSLHKIVDLLYKCNPGNMKNIRNIFFDLMITNYTGITILKDLINVIFDDKRILDITKQKIIQKSSDTEYRLLKSRREIIHFDAFVLSCMKYIRDDLIK</sequence>
<keyword evidence="1" id="KW-0235">DNA replication</keyword>
<dbReference type="Gene3D" id="1.20.272.10">
    <property type="match status" value="1"/>
</dbReference>
<name>A0A2H4UU85_9VIRU</name>